<comment type="similarity">
    <text evidence="2">Belongs to the MreD family.</text>
</comment>
<dbReference type="STRING" id="500633.CLOHIR_01962"/>
<evidence type="ECO:0000256" key="5">
    <source>
        <dbReference type="ARBA" id="ARBA00022960"/>
    </source>
</evidence>
<evidence type="ECO:0000256" key="3">
    <source>
        <dbReference type="ARBA" id="ARBA00022475"/>
    </source>
</evidence>
<evidence type="ECO:0000313" key="9">
    <source>
        <dbReference type="EMBL" id="EEA84421.1"/>
    </source>
</evidence>
<comment type="subcellular location">
    <subcellularLocation>
        <location evidence="1">Cell membrane</location>
        <topology evidence="1">Multi-pass membrane protein</topology>
    </subcellularLocation>
</comment>
<accession>B6G1F5</accession>
<feature type="transmembrane region" description="Helical" evidence="8">
    <location>
        <begin position="48"/>
        <end position="76"/>
    </location>
</feature>
<dbReference type="HOGENOM" id="CLU_1657782_0_0_9"/>
<reference evidence="9 10" key="2">
    <citation type="submission" date="2008-10" db="EMBL/GenBank/DDBJ databases">
        <title>Draft genome sequence of Clostridium hiranonis (DSM 13275).</title>
        <authorList>
            <person name="Sudarsanam P."/>
            <person name="Ley R."/>
            <person name="Guruge J."/>
            <person name="Turnbaugh P.J."/>
            <person name="Mahowald M."/>
            <person name="Liep D."/>
            <person name="Gordon J."/>
        </authorList>
    </citation>
    <scope>NUCLEOTIDE SEQUENCE [LARGE SCALE GENOMIC DNA]</scope>
    <source>
        <strain evidence="9 10">DSM 13275</strain>
    </source>
</reference>
<comment type="caution">
    <text evidence="9">The sequence shown here is derived from an EMBL/GenBank/DDBJ whole genome shotgun (WGS) entry which is preliminary data.</text>
</comment>
<dbReference type="GO" id="GO:0005886">
    <property type="term" value="C:plasma membrane"/>
    <property type="evidence" value="ECO:0007669"/>
    <property type="project" value="UniProtKB-SubCell"/>
</dbReference>
<proteinExistence type="inferred from homology"/>
<keyword evidence="10" id="KW-1185">Reference proteome</keyword>
<sequence>MILFITGVLLIILENSVINYIDIFGVTFSILLPFLVMSSLYMDEVEAGVIGLLLGFIVDMTVGGIFGFNALVYATISAVIAHYRKNFYVESTSMRMTLIAAATAFQSLLMIIISLIAYQTDGILIMILKGFIILPLLNVLVGFIIYKLFGRSIMKLMKE</sequence>
<evidence type="ECO:0000256" key="6">
    <source>
        <dbReference type="ARBA" id="ARBA00022989"/>
    </source>
</evidence>
<organism evidence="9 10">
    <name type="scientific">Peptacetobacter hiranonis (strain DSM 13275 / JCM 10541 / KCTC 15199 / TO-931)</name>
    <name type="common">Clostridium hiranonis</name>
    <dbReference type="NCBI Taxonomy" id="500633"/>
    <lineage>
        <taxon>Bacteria</taxon>
        <taxon>Bacillati</taxon>
        <taxon>Bacillota</taxon>
        <taxon>Clostridia</taxon>
        <taxon>Peptostreptococcales</taxon>
        <taxon>Peptostreptococcaceae</taxon>
        <taxon>Peptacetobacter</taxon>
    </lineage>
</organism>
<evidence type="ECO:0000256" key="1">
    <source>
        <dbReference type="ARBA" id="ARBA00004651"/>
    </source>
</evidence>
<feature type="transmembrane region" description="Helical" evidence="8">
    <location>
        <begin position="20"/>
        <end position="42"/>
    </location>
</feature>
<dbReference type="Proteomes" id="UP000003178">
    <property type="component" value="Unassembled WGS sequence"/>
</dbReference>
<dbReference type="GO" id="GO:0008360">
    <property type="term" value="P:regulation of cell shape"/>
    <property type="evidence" value="ECO:0007669"/>
    <property type="project" value="UniProtKB-KW"/>
</dbReference>
<reference evidence="9 10" key="1">
    <citation type="submission" date="2008-09" db="EMBL/GenBank/DDBJ databases">
        <authorList>
            <person name="Fulton L."/>
            <person name="Clifton S."/>
            <person name="Fulton B."/>
            <person name="Xu J."/>
            <person name="Minx P."/>
            <person name="Pepin K.H."/>
            <person name="Johnson M."/>
            <person name="Thiruvilangam P."/>
            <person name="Bhonagiri V."/>
            <person name="Nash W.E."/>
            <person name="Mardis E.R."/>
            <person name="Wilson R.K."/>
        </authorList>
    </citation>
    <scope>NUCLEOTIDE SEQUENCE [LARGE SCALE GENOMIC DNA]</scope>
    <source>
        <strain evidence="9 10">DSM 13275</strain>
    </source>
</reference>
<feature type="transmembrane region" description="Helical" evidence="8">
    <location>
        <begin position="123"/>
        <end position="149"/>
    </location>
</feature>
<evidence type="ECO:0000256" key="4">
    <source>
        <dbReference type="ARBA" id="ARBA00022692"/>
    </source>
</evidence>
<dbReference type="Pfam" id="PF04093">
    <property type="entry name" value="MreD"/>
    <property type="match status" value="1"/>
</dbReference>
<evidence type="ECO:0000256" key="7">
    <source>
        <dbReference type="ARBA" id="ARBA00023136"/>
    </source>
</evidence>
<protein>
    <submittedName>
        <fullName evidence="9">Rod shape-determining protein MreD</fullName>
    </submittedName>
</protein>
<dbReference type="InterPro" id="IPR007227">
    <property type="entry name" value="Cell_shape_determining_MreD"/>
</dbReference>
<keyword evidence="6 8" id="KW-1133">Transmembrane helix</keyword>
<name>B6G1F5_PEPHT</name>
<feature type="transmembrane region" description="Helical" evidence="8">
    <location>
        <begin position="97"/>
        <end position="117"/>
    </location>
</feature>
<keyword evidence="5" id="KW-0133">Cell shape</keyword>
<keyword evidence="7 8" id="KW-0472">Membrane</keyword>
<dbReference type="AlphaFoldDB" id="B6G1F5"/>
<dbReference type="NCBIfam" id="TIGR03426">
    <property type="entry name" value="shape_MreD"/>
    <property type="match status" value="1"/>
</dbReference>
<dbReference type="EMBL" id="ABWP01000073">
    <property type="protein sequence ID" value="EEA84421.1"/>
    <property type="molecule type" value="Genomic_DNA"/>
</dbReference>
<gene>
    <name evidence="9" type="primary">mreD</name>
    <name evidence="9" type="ORF">CLOHIR_01962</name>
</gene>
<keyword evidence="4 8" id="KW-0812">Transmembrane</keyword>
<evidence type="ECO:0000256" key="2">
    <source>
        <dbReference type="ARBA" id="ARBA00007776"/>
    </source>
</evidence>
<keyword evidence="3" id="KW-1003">Cell membrane</keyword>
<evidence type="ECO:0000313" key="10">
    <source>
        <dbReference type="Proteomes" id="UP000003178"/>
    </source>
</evidence>
<evidence type="ECO:0000256" key="8">
    <source>
        <dbReference type="SAM" id="Phobius"/>
    </source>
</evidence>